<dbReference type="AlphaFoldDB" id="A0A2U2HJH8"/>
<dbReference type="Gene3D" id="3.30.2310.20">
    <property type="entry name" value="RelE-like"/>
    <property type="match status" value="1"/>
</dbReference>
<name>A0A2U2HJH8_9BURK</name>
<gene>
    <name evidence="2" type="ORF">C7C56_014745</name>
</gene>
<proteinExistence type="predicted"/>
<organism evidence="2 3">
    <name type="scientific">Massilia glaciei</name>
    <dbReference type="NCBI Taxonomy" id="1524097"/>
    <lineage>
        <taxon>Bacteria</taxon>
        <taxon>Pseudomonadati</taxon>
        <taxon>Pseudomonadota</taxon>
        <taxon>Betaproteobacteria</taxon>
        <taxon>Burkholderiales</taxon>
        <taxon>Oxalobacteraceae</taxon>
        <taxon>Telluria group</taxon>
        <taxon>Massilia</taxon>
    </lineage>
</organism>
<protein>
    <submittedName>
        <fullName evidence="2">Type II toxin-antitoxin system RelE/ParE family toxin</fullName>
    </submittedName>
</protein>
<dbReference type="EMBL" id="PXWF02000237">
    <property type="protein sequence ID" value="PWF47602.1"/>
    <property type="molecule type" value="Genomic_DNA"/>
</dbReference>
<dbReference type="InterPro" id="IPR007712">
    <property type="entry name" value="RelE/ParE_toxin"/>
</dbReference>
<reference evidence="2 3" key="1">
    <citation type="submission" date="2018-04" db="EMBL/GenBank/DDBJ databases">
        <title>Massilia violaceinigra sp. nov., a novel purple-pigmented bacterium isolated from Tianshan glacier, Xinjiang, China.</title>
        <authorList>
            <person name="Wang H."/>
        </authorList>
    </citation>
    <scope>NUCLEOTIDE SEQUENCE [LARGE SCALE GENOMIC DNA]</scope>
    <source>
        <strain evidence="2 3">B448-2</strain>
    </source>
</reference>
<accession>A0A2U2HJH8</accession>
<dbReference type="Proteomes" id="UP000241421">
    <property type="component" value="Unassembled WGS sequence"/>
</dbReference>
<evidence type="ECO:0000313" key="2">
    <source>
        <dbReference type="EMBL" id="PWF47602.1"/>
    </source>
</evidence>
<keyword evidence="3" id="KW-1185">Reference proteome</keyword>
<dbReference type="OrthoDB" id="9814952at2"/>
<evidence type="ECO:0000256" key="1">
    <source>
        <dbReference type="ARBA" id="ARBA00022649"/>
    </source>
</evidence>
<dbReference type="Pfam" id="PF05016">
    <property type="entry name" value="ParE_toxin"/>
    <property type="match status" value="1"/>
</dbReference>
<dbReference type="InterPro" id="IPR035093">
    <property type="entry name" value="RelE/ParE_toxin_dom_sf"/>
</dbReference>
<sequence length="112" mass="12437">MSYRVIFSPEAEEQLVALYRYIADAASSDIAAGYTEAIVSYCESLCAFPHRGTVRDDVRPGLRITNYKKRAVIAFNVDNEKISIIGIFYGGQDYETLLQVESDDGPENGSDD</sequence>
<dbReference type="RefSeq" id="WP_106758135.1">
    <property type="nucleotide sequence ID" value="NZ_PXWF02000237.1"/>
</dbReference>
<evidence type="ECO:0000313" key="3">
    <source>
        <dbReference type="Proteomes" id="UP000241421"/>
    </source>
</evidence>
<comment type="caution">
    <text evidence="2">The sequence shown here is derived from an EMBL/GenBank/DDBJ whole genome shotgun (WGS) entry which is preliminary data.</text>
</comment>
<keyword evidence="1" id="KW-1277">Toxin-antitoxin system</keyword>